<dbReference type="Gene3D" id="2.40.50.140">
    <property type="entry name" value="Nucleic acid-binding proteins"/>
    <property type="match status" value="1"/>
</dbReference>
<dbReference type="NCBIfam" id="TIGR02778">
    <property type="entry name" value="ligD_pol"/>
    <property type="match status" value="1"/>
</dbReference>
<keyword evidence="14" id="KW-0238">DNA-binding</keyword>
<dbReference type="Gene3D" id="3.90.920.10">
    <property type="entry name" value="DNA primase, PRIM domain"/>
    <property type="match status" value="1"/>
</dbReference>
<comment type="caution">
    <text evidence="23">The sequence shown here is derived from an EMBL/GenBank/DDBJ whole genome shotgun (WGS) entry which is preliminary data.</text>
</comment>
<dbReference type="CDD" id="cd07971">
    <property type="entry name" value="OBF_DNA_ligase_LigD"/>
    <property type="match status" value="1"/>
</dbReference>
<evidence type="ECO:0000256" key="15">
    <source>
        <dbReference type="ARBA" id="ARBA00023172"/>
    </source>
</evidence>
<dbReference type="EMBL" id="LNYT01000020">
    <property type="protein sequence ID" value="KTD46967.1"/>
    <property type="molecule type" value="Genomic_DNA"/>
</dbReference>
<dbReference type="InterPro" id="IPR014145">
    <property type="entry name" value="LigD_pol_dom"/>
</dbReference>
<dbReference type="GO" id="GO:0046872">
    <property type="term" value="F:metal ion binding"/>
    <property type="evidence" value="ECO:0007669"/>
    <property type="project" value="UniProtKB-KW"/>
</dbReference>
<comment type="cofactor">
    <cofactor evidence="1">
        <name>Mn(2+)</name>
        <dbReference type="ChEBI" id="CHEBI:29035"/>
    </cofactor>
</comment>
<evidence type="ECO:0000256" key="14">
    <source>
        <dbReference type="ARBA" id="ARBA00023125"/>
    </source>
</evidence>
<evidence type="ECO:0000256" key="1">
    <source>
        <dbReference type="ARBA" id="ARBA00001936"/>
    </source>
</evidence>
<evidence type="ECO:0000256" key="11">
    <source>
        <dbReference type="ARBA" id="ARBA00022839"/>
    </source>
</evidence>
<dbReference type="PROSITE" id="PS50276">
    <property type="entry name" value="PANCREATIC_HORMONE_2"/>
    <property type="match status" value="1"/>
</dbReference>
<dbReference type="InterPro" id="IPR014146">
    <property type="entry name" value="LigD_ligase_dom"/>
</dbReference>
<dbReference type="GO" id="GO:0005524">
    <property type="term" value="F:ATP binding"/>
    <property type="evidence" value="ECO:0007669"/>
    <property type="project" value="UniProtKB-KW"/>
</dbReference>
<keyword evidence="5" id="KW-0548">Nucleotidyltransferase</keyword>
<evidence type="ECO:0000256" key="9">
    <source>
        <dbReference type="ARBA" id="ARBA00022763"/>
    </source>
</evidence>
<dbReference type="GO" id="GO:0003677">
    <property type="term" value="F:DNA binding"/>
    <property type="evidence" value="ECO:0007669"/>
    <property type="project" value="UniProtKB-KW"/>
</dbReference>
<dbReference type="NCBIfam" id="TIGR02777">
    <property type="entry name" value="LigD_PE_dom"/>
    <property type="match status" value="1"/>
</dbReference>
<dbReference type="InterPro" id="IPR014143">
    <property type="entry name" value="NHEJ_ligase_prk"/>
</dbReference>
<keyword evidence="3 23" id="KW-0436">Ligase</keyword>
<evidence type="ECO:0000256" key="19">
    <source>
        <dbReference type="ARBA" id="ARBA00029943"/>
    </source>
</evidence>
<name>A0A0W0XQL7_9GAMM</name>
<dbReference type="InterPro" id="IPR052171">
    <property type="entry name" value="NHEJ_LigD"/>
</dbReference>
<evidence type="ECO:0000313" key="24">
    <source>
        <dbReference type="Proteomes" id="UP000054608"/>
    </source>
</evidence>
<reference evidence="23 24" key="1">
    <citation type="submission" date="2015-11" db="EMBL/GenBank/DDBJ databases">
        <title>Genomic analysis of 38 Legionella species identifies large and diverse effector repertoires.</title>
        <authorList>
            <person name="Burstein D."/>
            <person name="Amaro F."/>
            <person name="Zusman T."/>
            <person name="Lifshitz Z."/>
            <person name="Cohen O."/>
            <person name="Gilbert J.A."/>
            <person name="Pupko T."/>
            <person name="Shuman H.A."/>
            <person name="Segal G."/>
        </authorList>
    </citation>
    <scope>NUCLEOTIDE SEQUENCE [LARGE SCALE GENOMIC DNA]</scope>
    <source>
        <strain evidence="23 24">WA-270A-C2</strain>
    </source>
</reference>
<evidence type="ECO:0000256" key="10">
    <source>
        <dbReference type="ARBA" id="ARBA00022801"/>
    </source>
</evidence>
<dbReference type="STRING" id="458.Lrub_1889"/>
<dbReference type="Pfam" id="PF13298">
    <property type="entry name" value="LigD_N"/>
    <property type="match status" value="1"/>
</dbReference>
<keyword evidence="6" id="KW-0540">Nuclease</keyword>
<keyword evidence="8" id="KW-0547">Nucleotide-binding</keyword>
<keyword evidence="16" id="KW-0234">DNA repair</keyword>
<keyword evidence="10" id="KW-0378">Hydrolase</keyword>
<dbReference type="SUPFAM" id="SSF56091">
    <property type="entry name" value="DNA ligase/mRNA capping enzyme, catalytic domain"/>
    <property type="match status" value="1"/>
</dbReference>
<dbReference type="NCBIfam" id="TIGR02779">
    <property type="entry name" value="NHEJ_ligase_lig"/>
    <property type="match status" value="1"/>
</dbReference>
<evidence type="ECO:0000256" key="3">
    <source>
        <dbReference type="ARBA" id="ARBA00022598"/>
    </source>
</evidence>
<evidence type="ECO:0000256" key="2">
    <source>
        <dbReference type="ARBA" id="ARBA00012727"/>
    </source>
</evidence>
<feature type="domain" description="ATP-dependent DNA ligase family profile" evidence="22">
    <location>
        <begin position="312"/>
        <end position="404"/>
    </location>
</feature>
<protein>
    <recommendedName>
        <fullName evidence="2">DNA ligase (ATP)</fullName>
        <ecNumber evidence="2">6.5.1.1</ecNumber>
    </recommendedName>
    <alternativeName>
        <fullName evidence="19">NHEJ DNA polymerase</fullName>
    </alternativeName>
</protein>
<dbReference type="NCBIfam" id="TIGR02776">
    <property type="entry name" value="NHEJ_ligase_prk"/>
    <property type="match status" value="1"/>
</dbReference>
<dbReference type="Gene3D" id="3.30.470.30">
    <property type="entry name" value="DNA ligase/mRNA capping enzyme"/>
    <property type="match status" value="1"/>
</dbReference>
<evidence type="ECO:0000256" key="7">
    <source>
        <dbReference type="ARBA" id="ARBA00022723"/>
    </source>
</evidence>
<dbReference type="Pfam" id="PF01068">
    <property type="entry name" value="DNA_ligase_A_M"/>
    <property type="match status" value="1"/>
</dbReference>
<dbReference type="CDD" id="cd07906">
    <property type="entry name" value="Adenylation_DNA_ligase_LigD_LigC"/>
    <property type="match status" value="1"/>
</dbReference>
<dbReference type="PANTHER" id="PTHR42705:SF2">
    <property type="entry name" value="BIFUNCTIONAL NON-HOMOLOGOUS END JOINING PROTEIN LIGD"/>
    <property type="match status" value="1"/>
</dbReference>
<evidence type="ECO:0000256" key="21">
    <source>
        <dbReference type="SAM" id="MobiDB-lite"/>
    </source>
</evidence>
<dbReference type="GO" id="GO:0003887">
    <property type="term" value="F:DNA-directed DNA polymerase activity"/>
    <property type="evidence" value="ECO:0007669"/>
    <property type="project" value="UniProtKB-KW"/>
</dbReference>
<dbReference type="GO" id="GO:0004527">
    <property type="term" value="F:exonuclease activity"/>
    <property type="evidence" value="ECO:0007669"/>
    <property type="project" value="UniProtKB-KW"/>
</dbReference>
<organism evidence="23 24">
    <name type="scientific">Legionella rubrilucens</name>
    <dbReference type="NCBI Taxonomy" id="458"/>
    <lineage>
        <taxon>Bacteria</taxon>
        <taxon>Pseudomonadati</taxon>
        <taxon>Pseudomonadota</taxon>
        <taxon>Gammaproteobacteria</taxon>
        <taxon>Legionellales</taxon>
        <taxon>Legionellaceae</taxon>
        <taxon>Legionella</taxon>
    </lineage>
</organism>
<dbReference type="GO" id="GO:0006310">
    <property type="term" value="P:DNA recombination"/>
    <property type="evidence" value="ECO:0007669"/>
    <property type="project" value="UniProtKB-KW"/>
</dbReference>
<keyword evidence="4" id="KW-0808">Transferase</keyword>
<dbReference type="AlphaFoldDB" id="A0A0W0XQL7"/>
<evidence type="ECO:0000256" key="13">
    <source>
        <dbReference type="ARBA" id="ARBA00022932"/>
    </source>
</evidence>
<sequence length="826" mass="95206">MGLETYHKKRNFKKTPEPRGRVHRQKHFLYVIQKHAASHLHYDFRLELDGVLKSWAVPKGPCLDNTVKRLAVHVEDHPIEYGTFEGIIPKGEYGGGTVMLWDQGEWIPLDKEPRAGYEKGHLRFELKGKKLKGRWDLIRFKDDKNWFLIKFKDDYAEPADYDITTDKPLSVLSGQSMEGIADHYERVWSSKEKKNQGRKKSVTAAQRLQLNLPESPFPETVSVQLATLVNKPPRGDDWLQELKFDGYRILALKNNKKVQLLTRNHNDWTSVFPAVVDAIAELPVKKAIFDGEVVVLNEEGRPDFQRLQNSIKEGLKAPFIYYLFDLLYLAPYDLRPLPLIERKSLLAPLIAASASSILRYSDHIIGQGNDVFKQACDMALEGIIAKQIHSPYEGKRTLSWLKIKCCQRQEFVIGGFSQPKGSRTCFGSLFIGVFNEQGEFVHTGNVGTGFTDKSIKSLYEKMKPLIIDKSPFKKRPPDAKTATWVKPELVIEVEFSQWTEEGRLRHPSFKGLRLDKPATEVVKENVKPVEPIEKKESKIKNTAIILSNPDKILYPEDKITKQDLFDYYDEISDHILPYIRNRFLSLVRCPSSYTQCFYQKHLNQKSDHLLSLPVQDKNGDTEQYLYLNDKEGLLSLVQMGVLEIHPWGSTVKQYEYPDILIFDLDPGTGVAWSQVVDAAFDIRDRLASYSLRCFVKTTGGKGLHLVIPIKPDHDWDMLKNYTHVFAEYLEKINPQNYISTMAKVKRKGKIFVDYLRNQRGATAIAPFSTRARRHAPVAVPLHWEELSGRFDDHFYTIHTLPKRLKQLKNDPWADFWTLQQALRIEK</sequence>
<keyword evidence="18" id="KW-0511">Multifunctional enzyme</keyword>
<gene>
    <name evidence="23" type="primary">ykoU</name>
    <name evidence="23" type="ORF">Lrub_1889</name>
</gene>
<dbReference type="InterPro" id="IPR014144">
    <property type="entry name" value="LigD_PE_domain"/>
</dbReference>
<dbReference type="CDD" id="cd04862">
    <property type="entry name" value="PaeLigD_Pol_like"/>
    <property type="match status" value="1"/>
</dbReference>
<evidence type="ECO:0000256" key="12">
    <source>
        <dbReference type="ARBA" id="ARBA00022840"/>
    </source>
</evidence>
<dbReference type="GO" id="GO:0003910">
    <property type="term" value="F:DNA ligase (ATP) activity"/>
    <property type="evidence" value="ECO:0007669"/>
    <property type="project" value="UniProtKB-EC"/>
</dbReference>
<dbReference type="Gene3D" id="3.30.1490.70">
    <property type="match status" value="1"/>
</dbReference>
<evidence type="ECO:0000256" key="4">
    <source>
        <dbReference type="ARBA" id="ARBA00022679"/>
    </source>
</evidence>
<keyword evidence="24" id="KW-1185">Reference proteome</keyword>
<dbReference type="PROSITE" id="PS50160">
    <property type="entry name" value="DNA_LIGASE_A3"/>
    <property type="match status" value="1"/>
</dbReference>
<feature type="region of interest" description="Disordered" evidence="21">
    <location>
        <begin position="1"/>
        <end position="20"/>
    </location>
</feature>
<keyword evidence="12" id="KW-0067">ATP-binding</keyword>
<accession>A0A0W0XQL7</accession>
<evidence type="ECO:0000256" key="20">
    <source>
        <dbReference type="ARBA" id="ARBA00034003"/>
    </source>
</evidence>
<dbReference type="Pfam" id="PF04679">
    <property type="entry name" value="DNA_ligase_A_C"/>
    <property type="match status" value="1"/>
</dbReference>
<dbReference type="InterPro" id="IPR012309">
    <property type="entry name" value="DNA_ligase_ATP-dep_C"/>
</dbReference>
<evidence type="ECO:0000256" key="5">
    <source>
        <dbReference type="ARBA" id="ARBA00022695"/>
    </source>
</evidence>
<dbReference type="InterPro" id="IPR016059">
    <property type="entry name" value="DNA_ligase_ATP-dep_CS"/>
</dbReference>
<evidence type="ECO:0000256" key="18">
    <source>
        <dbReference type="ARBA" id="ARBA00023268"/>
    </source>
</evidence>
<evidence type="ECO:0000256" key="16">
    <source>
        <dbReference type="ARBA" id="ARBA00023204"/>
    </source>
</evidence>
<dbReference type="RefSeq" id="WP_058531894.1">
    <property type="nucleotide sequence ID" value="NZ_CAAAIN010000002.1"/>
</dbReference>
<keyword evidence="7" id="KW-0479">Metal-binding</keyword>
<evidence type="ECO:0000256" key="17">
    <source>
        <dbReference type="ARBA" id="ARBA00023211"/>
    </source>
</evidence>
<evidence type="ECO:0000259" key="22">
    <source>
        <dbReference type="PROSITE" id="PS50160"/>
    </source>
</evidence>
<dbReference type="EC" id="6.5.1.1" evidence="2"/>
<keyword evidence="17" id="KW-0464">Manganese</keyword>
<keyword evidence="15" id="KW-0233">DNA recombination</keyword>
<dbReference type="GO" id="GO:0006281">
    <property type="term" value="P:DNA repair"/>
    <property type="evidence" value="ECO:0007669"/>
    <property type="project" value="UniProtKB-KW"/>
</dbReference>
<dbReference type="PANTHER" id="PTHR42705">
    <property type="entry name" value="BIFUNCTIONAL NON-HOMOLOGOUS END JOINING PROTEIN LIGD"/>
    <property type="match status" value="1"/>
</dbReference>
<evidence type="ECO:0000256" key="8">
    <source>
        <dbReference type="ARBA" id="ARBA00022741"/>
    </source>
</evidence>
<dbReference type="NCBIfam" id="NF004628">
    <property type="entry name" value="PRK05972.1"/>
    <property type="match status" value="1"/>
</dbReference>
<dbReference type="Proteomes" id="UP000054608">
    <property type="component" value="Unassembled WGS sequence"/>
</dbReference>
<evidence type="ECO:0000313" key="23">
    <source>
        <dbReference type="EMBL" id="KTD46967.1"/>
    </source>
</evidence>
<dbReference type="OrthoDB" id="9802472at2"/>
<dbReference type="PROSITE" id="PS00333">
    <property type="entry name" value="DNA_LIGASE_A2"/>
    <property type="match status" value="1"/>
</dbReference>
<dbReference type="PATRIC" id="fig|458.5.peg.1971"/>
<keyword evidence="13" id="KW-0239">DNA-directed DNA polymerase</keyword>
<dbReference type="Pfam" id="PF21686">
    <property type="entry name" value="LigD_Prim-Pol"/>
    <property type="match status" value="1"/>
</dbReference>
<keyword evidence="9" id="KW-0227">DNA damage</keyword>
<dbReference type="InterPro" id="IPR012340">
    <property type="entry name" value="NA-bd_OB-fold"/>
</dbReference>
<proteinExistence type="predicted"/>
<evidence type="ECO:0000256" key="6">
    <source>
        <dbReference type="ARBA" id="ARBA00022722"/>
    </source>
</evidence>
<dbReference type="InterPro" id="IPR033651">
    <property type="entry name" value="PaeLigD_Pol-like"/>
</dbReference>
<comment type="catalytic activity">
    <reaction evidence="20">
        <text>ATP + (deoxyribonucleotide)n-3'-hydroxyl + 5'-phospho-(deoxyribonucleotide)m = (deoxyribonucleotide)n+m + AMP + diphosphate.</text>
        <dbReference type="EC" id="6.5.1.1"/>
    </reaction>
</comment>
<dbReference type="InterPro" id="IPR012310">
    <property type="entry name" value="DNA_ligase_ATP-dep_cent"/>
</dbReference>
<keyword evidence="11" id="KW-0269">Exonuclease</keyword>
<dbReference type="SUPFAM" id="SSF50249">
    <property type="entry name" value="Nucleic acid-binding proteins"/>
    <property type="match status" value="1"/>
</dbReference>